<keyword evidence="3 5" id="KW-1133">Transmembrane helix</keyword>
<keyword evidence="8" id="KW-1185">Reference proteome</keyword>
<keyword evidence="2 5" id="KW-0812">Transmembrane</keyword>
<feature type="transmembrane region" description="Helical" evidence="5">
    <location>
        <begin position="98"/>
        <end position="117"/>
    </location>
</feature>
<gene>
    <name evidence="6" type="ORF">J2S90_000779</name>
    <name evidence="7" type="ORF">J2S93_000920</name>
</gene>
<dbReference type="GO" id="GO:0012505">
    <property type="term" value="C:endomembrane system"/>
    <property type="evidence" value="ECO:0007669"/>
    <property type="project" value="UniProtKB-SubCell"/>
</dbReference>
<dbReference type="EMBL" id="JAUSRG010000002">
    <property type="protein sequence ID" value="MDP9903833.1"/>
    <property type="molecule type" value="Genomic_DNA"/>
</dbReference>
<evidence type="ECO:0000256" key="3">
    <source>
        <dbReference type="ARBA" id="ARBA00022989"/>
    </source>
</evidence>
<evidence type="ECO:0000313" key="8">
    <source>
        <dbReference type="Proteomes" id="UP001230951"/>
    </source>
</evidence>
<feature type="transmembrane region" description="Helical" evidence="5">
    <location>
        <begin position="12"/>
        <end position="36"/>
    </location>
</feature>
<dbReference type="EMBL" id="JAUSTF010000001">
    <property type="protein sequence ID" value="MDQ0179513.1"/>
    <property type="molecule type" value="Genomic_DNA"/>
</dbReference>
<evidence type="ECO:0000256" key="2">
    <source>
        <dbReference type="ARBA" id="ARBA00022692"/>
    </source>
</evidence>
<dbReference type="Pfam" id="PF04191">
    <property type="entry name" value="PEMT"/>
    <property type="match status" value="1"/>
</dbReference>
<comment type="subcellular location">
    <subcellularLocation>
        <location evidence="1">Endomembrane system</location>
        <topology evidence="1">Multi-pass membrane protein</topology>
    </subcellularLocation>
</comment>
<dbReference type="RefSeq" id="WP_306959357.1">
    <property type="nucleotide sequence ID" value="NZ_JAUSRG010000002.1"/>
</dbReference>
<keyword evidence="4 5" id="KW-0472">Membrane</keyword>
<dbReference type="AlphaFoldDB" id="A0AAW8D7F1"/>
<proteinExistence type="predicted"/>
<sequence>MTASGDAARDKRLAKIGTAVFAVAPATAAGLLPWFVTRWRVQQPVPGGLAAQCTGVLLIGAGAAVITNSFARFALEGLGTPAPFAPPKNLVVSGFYRFVRNPIYVGIGAAIVGQGLVLGQPKLFGLAALGAVPVVAFVRLYEEPTLARKFGAEYEDYRVNVPRWLPRLTPWRQPG</sequence>
<dbReference type="InterPro" id="IPR007318">
    <property type="entry name" value="Phopholipid_MeTrfase"/>
</dbReference>
<dbReference type="Gene3D" id="1.20.120.1630">
    <property type="match status" value="1"/>
</dbReference>
<organism evidence="6 9">
    <name type="scientific">Arthrobacter bambusae</name>
    <dbReference type="NCBI Taxonomy" id="1338426"/>
    <lineage>
        <taxon>Bacteria</taxon>
        <taxon>Bacillati</taxon>
        <taxon>Actinomycetota</taxon>
        <taxon>Actinomycetes</taxon>
        <taxon>Micrococcales</taxon>
        <taxon>Micrococcaceae</taxon>
        <taxon>Arthrobacter</taxon>
    </lineage>
</organism>
<evidence type="ECO:0000313" key="7">
    <source>
        <dbReference type="EMBL" id="MDQ0179513.1"/>
    </source>
</evidence>
<evidence type="ECO:0000256" key="5">
    <source>
        <dbReference type="SAM" id="Phobius"/>
    </source>
</evidence>
<evidence type="ECO:0000256" key="1">
    <source>
        <dbReference type="ARBA" id="ARBA00004127"/>
    </source>
</evidence>
<feature type="transmembrane region" description="Helical" evidence="5">
    <location>
        <begin position="48"/>
        <end position="66"/>
    </location>
</feature>
<name>A0AAW8D7F1_9MICC</name>
<reference evidence="6 8" key="1">
    <citation type="submission" date="2023-07" db="EMBL/GenBank/DDBJ databases">
        <title>Sorghum-associated microbial communities from plants grown in Nebraska, USA.</title>
        <authorList>
            <person name="Schachtman D."/>
        </authorList>
    </citation>
    <scope>NUCLEOTIDE SEQUENCE</scope>
    <source>
        <strain evidence="6">DS1006</strain>
        <strain evidence="7 8">DS1016</strain>
    </source>
</reference>
<protein>
    <submittedName>
        <fullName evidence="6">Protein-S-isoprenylcysteine O-methyltransferase Ste14</fullName>
    </submittedName>
</protein>
<evidence type="ECO:0000256" key="4">
    <source>
        <dbReference type="ARBA" id="ARBA00023136"/>
    </source>
</evidence>
<evidence type="ECO:0000313" key="6">
    <source>
        <dbReference type="EMBL" id="MDP9903833.1"/>
    </source>
</evidence>
<comment type="caution">
    <text evidence="6">The sequence shown here is derived from an EMBL/GenBank/DDBJ whole genome shotgun (WGS) entry which is preliminary data.</text>
</comment>
<dbReference type="Proteomes" id="UP001230951">
    <property type="component" value="Unassembled WGS sequence"/>
</dbReference>
<feature type="transmembrane region" description="Helical" evidence="5">
    <location>
        <begin position="123"/>
        <end position="141"/>
    </location>
</feature>
<accession>A0AAW8D7F1</accession>
<evidence type="ECO:0000313" key="9">
    <source>
        <dbReference type="Proteomes" id="UP001242995"/>
    </source>
</evidence>
<dbReference type="Proteomes" id="UP001242995">
    <property type="component" value="Unassembled WGS sequence"/>
</dbReference>